<dbReference type="InterPro" id="IPR052913">
    <property type="entry name" value="Glycopeptide_resist_protein"/>
</dbReference>
<gene>
    <name evidence="1" type="ORF">Back11_52820</name>
</gene>
<dbReference type="PROSITE" id="PS51109">
    <property type="entry name" value="G5"/>
    <property type="match status" value="1"/>
</dbReference>
<evidence type="ECO:0000313" key="1">
    <source>
        <dbReference type="EMBL" id="BBH23937.1"/>
    </source>
</evidence>
<accession>A0A3G9IYF0</accession>
<dbReference type="Pfam" id="PF04294">
    <property type="entry name" value="VanW"/>
    <property type="match status" value="1"/>
</dbReference>
<dbReference type="RefSeq" id="WP_125663797.1">
    <property type="nucleotide sequence ID" value="NZ_AP019308.1"/>
</dbReference>
<dbReference type="PANTHER" id="PTHR35788">
    <property type="entry name" value="EXPORTED PROTEIN-RELATED"/>
    <property type="match status" value="1"/>
</dbReference>
<name>A0A3G9IYF0_9BACL</name>
<dbReference type="Pfam" id="PF07501">
    <property type="entry name" value="G5"/>
    <property type="match status" value="1"/>
</dbReference>
<organism evidence="1 2">
    <name type="scientific">Paenibacillus baekrokdamisoli</name>
    <dbReference type="NCBI Taxonomy" id="1712516"/>
    <lineage>
        <taxon>Bacteria</taxon>
        <taxon>Bacillati</taxon>
        <taxon>Bacillota</taxon>
        <taxon>Bacilli</taxon>
        <taxon>Bacillales</taxon>
        <taxon>Paenibacillaceae</taxon>
        <taxon>Paenibacillus</taxon>
    </lineage>
</organism>
<dbReference type="PANTHER" id="PTHR35788:SF1">
    <property type="entry name" value="EXPORTED PROTEIN"/>
    <property type="match status" value="1"/>
</dbReference>
<sequence>MKKLHLIIIITASLLLVSSAGWGLIWIYSSRDEIPKGVRINASNSDPLVNGSGTAAGKNEQVLHSKASFAIGGLSIKNALLELTQREETLANIPLTIEVNSQAGQQHTWTLAELGILLDTKAAKAAIIQLQEGSIWDKMKIRMKFPETLLIEIRWNKQTFLSKIKGQWGFLNANEPSNAARSITADDKVVYRAHSDAYRLDAEAMFSKAQQAVEAIIAKDWGASAGGASASGGIEGQQAVTLPLAMRVVHPDITLERLKAEGIDRKITSFTTDFRTSGTGRAYNVSTTAKTLNDWELAPGEVFDYSKVISLTSRKYGFREAPVILNGELVPGIGGGICQVSSTLYNAALLAGLNMVERRNHSLPVSYLPKGQDATFAEGAINFRFKNTTGHYLLIRTVVQDRQLTVKLFGTMSSSVSYKIDSTTVTTIEPPIKEVANAVVQPGGRLLLTAGKPGFVVETYRTKLENGKEVSRERISRDTYKPQPVIYGVSVEDKGLKNNAGAGKNDSNSGKKLLEDGVAE</sequence>
<proteinExistence type="predicted"/>
<dbReference type="OrthoDB" id="9813301at2"/>
<evidence type="ECO:0000313" key="2">
    <source>
        <dbReference type="Proteomes" id="UP000275368"/>
    </source>
</evidence>
<protein>
    <submittedName>
        <fullName evidence="1">Vancomycin resistance protein</fullName>
    </submittedName>
</protein>
<dbReference type="Gene3D" id="2.20.230.10">
    <property type="entry name" value="Resuscitation-promoting factor rpfb"/>
    <property type="match status" value="1"/>
</dbReference>
<dbReference type="KEGG" id="pbk:Back11_52820"/>
<dbReference type="SMART" id="SM01208">
    <property type="entry name" value="G5"/>
    <property type="match status" value="1"/>
</dbReference>
<reference evidence="1 2" key="1">
    <citation type="submission" date="2018-11" db="EMBL/GenBank/DDBJ databases">
        <title>Complete genome sequence of Paenibacillus baekrokdamisoli strain KCTC 33723.</title>
        <authorList>
            <person name="Kang S.W."/>
            <person name="Lee K.C."/>
            <person name="Kim K.K."/>
            <person name="Kim J.S."/>
            <person name="Kim D.S."/>
            <person name="Ko S.H."/>
            <person name="Yang S.H."/>
            <person name="Lee J.S."/>
        </authorList>
    </citation>
    <scope>NUCLEOTIDE SEQUENCE [LARGE SCALE GENOMIC DNA]</scope>
    <source>
        <strain evidence="1 2">KCTC 33723</strain>
    </source>
</reference>
<keyword evidence="2" id="KW-1185">Reference proteome</keyword>
<dbReference type="InterPro" id="IPR007391">
    <property type="entry name" value="Vancomycin_resist_VanW"/>
</dbReference>
<dbReference type="Proteomes" id="UP000275368">
    <property type="component" value="Chromosome"/>
</dbReference>
<dbReference type="AlphaFoldDB" id="A0A3G9IYF0"/>
<dbReference type="EMBL" id="AP019308">
    <property type="protein sequence ID" value="BBH23937.1"/>
    <property type="molecule type" value="Genomic_DNA"/>
</dbReference>
<dbReference type="InterPro" id="IPR011098">
    <property type="entry name" value="G5_dom"/>
</dbReference>